<evidence type="ECO:0000256" key="2">
    <source>
        <dbReference type="ARBA" id="ARBA00022448"/>
    </source>
</evidence>
<dbReference type="PROSITE" id="PS50928">
    <property type="entry name" value="ABC_TM1"/>
    <property type="match status" value="1"/>
</dbReference>
<evidence type="ECO:0000256" key="6">
    <source>
        <dbReference type="RuleBase" id="RU363032"/>
    </source>
</evidence>
<protein>
    <submittedName>
        <fullName evidence="8">ABC transporter permease subunit</fullName>
    </submittedName>
</protein>
<gene>
    <name evidence="8" type="ORF">GH741_15270</name>
</gene>
<dbReference type="PANTHER" id="PTHR43839">
    <property type="entry name" value="OPPC IN A BINDING PROTEIN-DEPENDENT TRANSPORT SYSTEM"/>
    <property type="match status" value="1"/>
</dbReference>
<dbReference type="Pfam" id="PF00528">
    <property type="entry name" value="BPD_transp_1"/>
    <property type="match status" value="1"/>
</dbReference>
<reference evidence="8" key="1">
    <citation type="submission" date="2019-11" db="EMBL/GenBank/DDBJ databases">
        <authorList>
            <person name="Li J."/>
        </authorList>
    </citation>
    <scope>NUCLEOTIDE SEQUENCE</scope>
    <source>
        <strain evidence="8">B6B</strain>
    </source>
</reference>
<feature type="transmembrane region" description="Helical" evidence="6">
    <location>
        <begin position="392"/>
        <end position="417"/>
    </location>
</feature>
<keyword evidence="2 6" id="KW-0813">Transport</keyword>
<feature type="transmembrane region" description="Helical" evidence="6">
    <location>
        <begin position="79"/>
        <end position="101"/>
    </location>
</feature>
<dbReference type="InterPro" id="IPR035906">
    <property type="entry name" value="MetI-like_sf"/>
</dbReference>
<dbReference type="OrthoDB" id="2351941at2"/>
<evidence type="ECO:0000256" key="4">
    <source>
        <dbReference type="ARBA" id="ARBA00022989"/>
    </source>
</evidence>
<dbReference type="Gene3D" id="1.10.3720.10">
    <property type="entry name" value="MetI-like"/>
    <property type="match status" value="1"/>
</dbReference>
<comment type="caution">
    <text evidence="8">The sequence shown here is derived from an EMBL/GenBank/DDBJ whole genome shotgun (WGS) entry which is preliminary data.</text>
</comment>
<keyword evidence="4 6" id="KW-1133">Transmembrane helix</keyword>
<evidence type="ECO:0000256" key="5">
    <source>
        <dbReference type="ARBA" id="ARBA00023136"/>
    </source>
</evidence>
<name>A0A6A8DS05_9BACI</name>
<comment type="subcellular location">
    <subcellularLocation>
        <location evidence="6">Cell membrane</location>
        <topology evidence="6">Multi-pass membrane protein</topology>
    </subcellularLocation>
    <subcellularLocation>
        <location evidence="1">Membrane</location>
        <topology evidence="1">Multi-pass membrane protein</topology>
    </subcellularLocation>
</comment>
<keyword evidence="5 6" id="KW-0472">Membrane</keyword>
<feature type="transmembrane region" description="Helical" evidence="6">
    <location>
        <begin position="319"/>
        <end position="339"/>
    </location>
</feature>
<dbReference type="GO" id="GO:0055085">
    <property type="term" value="P:transmembrane transport"/>
    <property type="evidence" value="ECO:0007669"/>
    <property type="project" value="InterPro"/>
</dbReference>
<feature type="transmembrane region" description="Helical" evidence="6">
    <location>
        <begin position="585"/>
        <end position="606"/>
    </location>
</feature>
<sequence>MKFFSYYLLGILGVIAISNIPMLFAQQNLLFIIPSYIESTYQLIKELMQVENWTYLGLFDREVDIFPLIWDPYLYSMKLLVGALFLGFGFAFILAIITLFLPRPIINSVKKTLGLLEAVPDLMVAFIVQITVVYIFKQTDILIMRFVTLGDEKIYLAPIVILSILPMISLYRVVVLLIEEELTKHYVEFALSKGIKYNAIILVHVLRNIAKSTFYHSKIFVWASLSSLFMIEYIFNINGVSNFLLMDFRPMLIAIILLMIYTPLFIIYQGVEIFVFNEEYYSEVISKNKKSLSWKKWVIWGWLARCWKEFKVHMKNPKFAFGFSVLFAIVLYSFIHSIIREIPVEQFVLVYDEEGNLLSAKPHPPSEYVPLGSDYLGYSIRDQLIAGAKYTILFAGIVALLRMVIGFLLAIPFAMLIKDRTRNAIVRMVDSMHFLPMSLIAIVILGPILRGSTSGFDYSFFERMLMETVVLTLLVVPLLTVLIGNEIKLTLDQEFIAGARVLGGNTKHIIWRHLLPHLGSKLGIIFGQQFIQVLLVLIHLGLFSLFLGGTSMMYDQSYKAPPHSVTFEWSGLISSTREALMTGHYWIIVPVFIAFIVVIIMMQLIIEGIKEVQQERVGVAVKRSKWLTKLLNRKKGKIEEIPTSLNTDSFTFVKSDNQSRHL</sequence>
<dbReference type="InterPro" id="IPR000515">
    <property type="entry name" value="MetI-like"/>
</dbReference>
<evidence type="ECO:0000313" key="9">
    <source>
        <dbReference type="Proteomes" id="UP000799092"/>
    </source>
</evidence>
<proteinExistence type="inferred from homology"/>
<feature type="transmembrane region" description="Helical" evidence="6">
    <location>
        <begin position="429"/>
        <end position="449"/>
    </location>
</feature>
<dbReference type="CDD" id="cd06261">
    <property type="entry name" value="TM_PBP2"/>
    <property type="match status" value="1"/>
</dbReference>
<accession>A0A6A8DS05</accession>
<evidence type="ECO:0000259" key="7">
    <source>
        <dbReference type="PROSITE" id="PS50928"/>
    </source>
</evidence>
<evidence type="ECO:0000256" key="3">
    <source>
        <dbReference type="ARBA" id="ARBA00022692"/>
    </source>
</evidence>
<dbReference type="EMBL" id="WJNG01000013">
    <property type="protein sequence ID" value="MRH44002.1"/>
    <property type="molecule type" value="Genomic_DNA"/>
</dbReference>
<feature type="transmembrane region" description="Helical" evidence="6">
    <location>
        <begin position="219"/>
        <end position="236"/>
    </location>
</feature>
<keyword evidence="9" id="KW-1185">Reference proteome</keyword>
<feature type="transmembrane region" description="Helical" evidence="6">
    <location>
        <begin position="248"/>
        <end position="268"/>
    </location>
</feature>
<feature type="transmembrane region" description="Helical" evidence="6">
    <location>
        <begin position="113"/>
        <end position="136"/>
    </location>
</feature>
<dbReference type="GO" id="GO:0005886">
    <property type="term" value="C:plasma membrane"/>
    <property type="evidence" value="ECO:0007669"/>
    <property type="project" value="UniProtKB-SubCell"/>
</dbReference>
<comment type="similarity">
    <text evidence="6">Belongs to the binding-protein-dependent transport system permease family.</text>
</comment>
<organism evidence="8 9">
    <name type="scientific">Aquibacillus halophilus</name>
    <dbReference type="NCBI Taxonomy" id="930132"/>
    <lineage>
        <taxon>Bacteria</taxon>
        <taxon>Bacillati</taxon>
        <taxon>Bacillota</taxon>
        <taxon>Bacilli</taxon>
        <taxon>Bacillales</taxon>
        <taxon>Bacillaceae</taxon>
        <taxon>Aquibacillus</taxon>
    </lineage>
</organism>
<dbReference type="RefSeq" id="WP_153737615.1">
    <property type="nucleotide sequence ID" value="NZ_WJNG01000013.1"/>
</dbReference>
<dbReference type="AlphaFoldDB" id="A0A6A8DS05"/>
<evidence type="ECO:0000256" key="1">
    <source>
        <dbReference type="ARBA" id="ARBA00004141"/>
    </source>
</evidence>
<dbReference type="PANTHER" id="PTHR43839:SF3">
    <property type="entry name" value="OLIGOPEPTIDE ABC TRANSPORTER, PERMEASE PROTEIN"/>
    <property type="match status" value="1"/>
</dbReference>
<feature type="transmembrane region" description="Helical" evidence="6">
    <location>
        <begin position="7"/>
        <end position="25"/>
    </location>
</feature>
<feature type="transmembrane region" description="Helical" evidence="6">
    <location>
        <begin position="530"/>
        <end position="554"/>
    </location>
</feature>
<dbReference type="Proteomes" id="UP000799092">
    <property type="component" value="Unassembled WGS sequence"/>
</dbReference>
<feature type="transmembrane region" description="Helical" evidence="6">
    <location>
        <begin position="464"/>
        <end position="483"/>
    </location>
</feature>
<dbReference type="SUPFAM" id="SSF161098">
    <property type="entry name" value="MetI-like"/>
    <property type="match status" value="2"/>
</dbReference>
<keyword evidence="3 6" id="KW-0812">Transmembrane</keyword>
<evidence type="ECO:0000313" key="8">
    <source>
        <dbReference type="EMBL" id="MRH44002.1"/>
    </source>
</evidence>
<feature type="transmembrane region" description="Helical" evidence="6">
    <location>
        <begin position="156"/>
        <end position="178"/>
    </location>
</feature>
<feature type="domain" description="ABC transmembrane type-1" evidence="7">
    <location>
        <begin position="388"/>
        <end position="606"/>
    </location>
</feature>